<feature type="transmembrane region" description="Helical" evidence="5">
    <location>
        <begin position="57"/>
        <end position="80"/>
    </location>
</feature>
<keyword evidence="4 5" id="KW-0472">Membrane</keyword>
<evidence type="ECO:0000256" key="3">
    <source>
        <dbReference type="ARBA" id="ARBA00022989"/>
    </source>
</evidence>
<evidence type="ECO:0000256" key="5">
    <source>
        <dbReference type="RuleBase" id="RU363041"/>
    </source>
</evidence>
<feature type="transmembrane region" description="Helical" evidence="5">
    <location>
        <begin position="219"/>
        <end position="240"/>
    </location>
</feature>
<reference evidence="7" key="1">
    <citation type="journal article" date="2019" name="Int. J. Syst. Evol. Microbiol.">
        <title>The Global Catalogue of Microorganisms (GCM) 10K type strain sequencing project: providing services to taxonomists for standard genome sequencing and annotation.</title>
        <authorList>
            <consortium name="The Broad Institute Genomics Platform"/>
            <consortium name="The Broad Institute Genome Sequencing Center for Infectious Disease"/>
            <person name="Wu L."/>
            <person name="Ma J."/>
        </authorList>
    </citation>
    <scope>NUCLEOTIDE SEQUENCE [LARGE SCALE GENOMIC DNA]</scope>
    <source>
        <strain evidence="7">CGMCC 1.16855</strain>
    </source>
</reference>
<keyword evidence="5" id="KW-1003">Cell membrane</keyword>
<dbReference type="PANTHER" id="PTHR43483">
    <property type="entry name" value="MEMBRANE TRANSPORTER PROTEIN HI_0806-RELATED"/>
    <property type="match status" value="1"/>
</dbReference>
<sequence>MLEILVTYSGWTLLAFVLAGAAIGVVGGLLGIGGGVIAVPVLLEVFAAGGMSDADRAALAIGTAQAAILLSSLAAAAAHAAAGTIDQPILRAWMPALLAGALLGLGLAPLIPASLSVGAFAAVAILLGIQMMAGARGVLASGLPAPPLGWLPPAAIGGLSAGLGIGAGTLSGPALGLFNTPINRAVGAGAVFNIAVALPATLGFAALGYGRPGLPPDSLGYVSLSAAILLALPATVVAPFAARLSSRVPVPLLRRVFAGCLFAIALRVLWRAAAGQ</sequence>
<feature type="transmembrane region" description="Helical" evidence="5">
    <location>
        <begin position="12"/>
        <end position="45"/>
    </location>
</feature>
<dbReference type="PANTHER" id="PTHR43483:SF3">
    <property type="entry name" value="MEMBRANE TRANSPORTER PROTEIN HI_0806-RELATED"/>
    <property type="match status" value="1"/>
</dbReference>
<dbReference type="EMBL" id="JBHRSB010000015">
    <property type="protein sequence ID" value="MFC3003788.1"/>
    <property type="molecule type" value="Genomic_DNA"/>
</dbReference>
<evidence type="ECO:0000313" key="7">
    <source>
        <dbReference type="Proteomes" id="UP001595420"/>
    </source>
</evidence>
<feature type="transmembrane region" description="Helical" evidence="5">
    <location>
        <begin position="185"/>
        <end position="207"/>
    </location>
</feature>
<evidence type="ECO:0000313" key="6">
    <source>
        <dbReference type="EMBL" id="MFC3003788.1"/>
    </source>
</evidence>
<gene>
    <name evidence="6" type="ORF">ACFOD3_28095</name>
</gene>
<feature type="transmembrane region" description="Helical" evidence="5">
    <location>
        <begin position="252"/>
        <end position="270"/>
    </location>
</feature>
<proteinExistence type="inferred from homology"/>
<dbReference type="Proteomes" id="UP001595420">
    <property type="component" value="Unassembled WGS sequence"/>
</dbReference>
<evidence type="ECO:0000256" key="2">
    <source>
        <dbReference type="ARBA" id="ARBA00022692"/>
    </source>
</evidence>
<evidence type="ECO:0000256" key="4">
    <source>
        <dbReference type="ARBA" id="ARBA00023136"/>
    </source>
</evidence>
<dbReference type="Pfam" id="PF01925">
    <property type="entry name" value="TauE"/>
    <property type="match status" value="1"/>
</dbReference>
<protein>
    <recommendedName>
        <fullName evidence="5">Probable membrane transporter protein</fullName>
    </recommendedName>
</protein>
<keyword evidence="7" id="KW-1185">Reference proteome</keyword>
<feature type="transmembrane region" description="Helical" evidence="5">
    <location>
        <begin position="92"/>
        <end position="110"/>
    </location>
</feature>
<comment type="subcellular location">
    <subcellularLocation>
        <location evidence="5">Cell membrane</location>
        <topology evidence="5">Multi-pass membrane protein</topology>
    </subcellularLocation>
    <subcellularLocation>
        <location evidence="1">Membrane</location>
        <topology evidence="1">Multi-pass membrane protein</topology>
    </subcellularLocation>
</comment>
<feature type="transmembrane region" description="Helical" evidence="5">
    <location>
        <begin position="155"/>
        <end position="178"/>
    </location>
</feature>
<feature type="transmembrane region" description="Helical" evidence="5">
    <location>
        <begin position="117"/>
        <end position="135"/>
    </location>
</feature>
<keyword evidence="3 5" id="KW-1133">Transmembrane helix</keyword>
<accession>A0ABV7C2N3</accession>
<dbReference type="InterPro" id="IPR002781">
    <property type="entry name" value="TM_pro_TauE-like"/>
</dbReference>
<comment type="caution">
    <text evidence="6">The sequence shown here is derived from an EMBL/GenBank/DDBJ whole genome shotgun (WGS) entry which is preliminary data.</text>
</comment>
<name>A0ABV7C2N3_9PROT</name>
<organism evidence="6 7">
    <name type="scientific">Falsiroseomonas tokyonensis</name>
    <dbReference type="NCBI Taxonomy" id="430521"/>
    <lineage>
        <taxon>Bacteria</taxon>
        <taxon>Pseudomonadati</taxon>
        <taxon>Pseudomonadota</taxon>
        <taxon>Alphaproteobacteria</taxon>
        <taxon>Acetobacterales</taxon>
        <taxon>Roseomonadaceae</taxon>
        <taxon>Falsiroseomonas</taxon>
    </lineage>
</organism>
<comment type="similarity">
    <text evidence="5">Belongs to the 4-toluene sulfonate uptake permease (TSUP) (TC 2.A.102) family.</text>
</comment>
<keyword evidence="2 5" id="KW-0812">Transmembrane</keyword>
<evidence type="ECO:0000256" key="1">
    <source>
        <dbReference type="ARBA" id="ARBA00004141"/>
    </source>
</evidence>
<dbReference type="RefSeq" id="WP_216840230.1">
    <property type="nucleotide sequence ID" value="NZ_JAFNJS010000015.1"/>
</dbReference>